<dbReference type="InterPro" id="IPR031680">
    <property type="entry name" value="Hepar_II_III_N"/>
</dbReference>
<dbReference type="Gene3D" id="2.70.98.70">
    <property type="match status" value="1"/>
</dbReference>
<dbReference type="EMBL" id="JASMRN010000005">
    <property type="protein sequence ID" value="MEZ7515264.1"/>
    <property type="molecule type" value="Genomic_DNA"/>
</dbReference>
<gene>
    <name evidence="3" type="ORF">QO192_08220</name>
</gene>
<proteinExistence type="predicted"/>
<feature type="domain" description="Heparin-sulfate lyase N-terminal" evidence="2">
    <location>
        <begin position="127"/>
        <end position="344"/>
    </location>
</feature>
<name>A0ABV4KC85_9FLAO</name>
<evidence type="ECO:0000259" key="2">
    <source>
        <dbReference type="Pfam" id="PF16889"/>
    </source>
</evidence>
<dbReference type="InterPro" id="IPR008929">
    <property type="entry name" value="Chondroitin_lyas"/>
</dbReference>
<dbReference type="Proteomes" id="UP001568894">
    <property type="component" value="Unassembled WGS sequence"/>
</dbReference>
<evidence type="ECO:0000256" key="1">
    <source>
        <dbReference type="SAM" id="SignalP"/>
    </source>
</evidence>
<evidence type="ECO:0000313" key="4">
    <source>
        <dbReference type="Proteomes" id="UP001568894"/>
    </source>
</evidence>
<dbReference type="PANTHER" id="PTHR39210:SF1">
    <property type="entry name" value="HEPARIN-SULFATE LYASE"/>
    <property type="match status" value="1"/>
</dbReference>
<feature type="signal peptide" evidence="1">
    <location>
        <begin position="1"/>
        <end position="21"/>
    </location>
</feature>
<sequence>MSQLKSILFTGLLLTSLSLFAQDLPSTSVIKTTDLYNHLKPEIKNQIPNTEAALAAYYRKAFAERFYYDWHTVPERFELYASSFPESRANRLERANDHMSKFKAASPWVLPFNYQNGEKVYAYALRHLARQHKMIDIAFNYFYDNKNPKYISYFTNQMQSLNTALENNAYETIKDGNGVYEAFRSGYRILNWLEIHNLFLGEKAYTDKDQLYTIATLLQHGENLYETNASFSDGNHQTRGMSALAMLAILLRDFEGTDKWYDRAMTRLNEHLSKEINPDGFQFERSVHYHMSDIETYYFVYQLAKISNITIDKSVEDKLKSLFTSLAKISYPDKSAPVLQDDTNEPWAEKNTISGTMTLGYILYEDPTVGYFAQDFIDSGMYWFLSKQQIELLKNIEKKKPTFGSVILLETAYYVMREGWERNDKMMIISNGVDDMKPDHQHGDILGVQAVANGQVILPNYQVRYSLTDFDFFKNSMVKNVALVDNELQGKDWTSNEGGSGFGKFKNLPLPTTIAWESNPQFDLFVGSHNGFENIDVKYSRQVIYLKDDLWVVKDNFYSKEAHTYKQVWQGHYTEDLKPNLIRSNFPDATGLDIYQLNAVDKNDKSGARGKEWTVVSKENQSEFSFITVLHPYSNFDKRINEEAKTPELAGWKQNSLSFEATGEQLKSLSKDNKSFLFNVKMITVANSIITFNKATDVSIEIKAKQVTMHNLSDGPLTATFKSKATIMQDGKTINKNTILQPGHKIVITKK</sequence>
<keyword evidence="1" id="KW-0732">Signal</keyword>
<evidence type="ECO:0000313" key="3">
    <source>
        <dbReference type="EMBL" id="MEZ7515264.1"/>
    </source>
</evidence>
<dbReference type="SUPFAM" id="SSF48230">
    <property type="entry name" value="Chondroitin AC/alginate lyase"/>
    <property type="match status" value="1"/>
</dbReference>
<dbReference type="PANTHER" id="PTHR39210">
    <property type="entry name" value="HEPARIN-SULFATE LYASE"/>
    <property type="match status" value="1"/>
</dbReference>
<reference evidence="3 4" key="1">
    <citation type="submission" date="2023-05" db="EMBL/GenBank/DDBJ databases">
        <title>Adaptations of aquatic viruses from atmosphere-close ecosystems of the Central Arctic Ocean.</title>
        <authorList>
            <person name="Rahlff J."/>
            <person name="Holmfeldt K."/>
        </authorList>
    </citation>
    <scope>NUCLEOTIDE SEQUENCE [LARGE SCALE GENOMIC DNA]</scope>
    <source>
        <strain evidence="3 4">Arc14</strain>
    </source>
</reference>
<organism evidence="3 4">
    <name type="scientific">Flavobacterium frigidarium</name>
    <dbReference type="NCBI Taxonomy" id="99286"/>
    <lineage>
        <taxon>Bacteria</taxon>
        <taxon>Pseudomonadati</taxon>
        <taxon>Bacteroidota</taxon>
        <taxon>Flavobacteriia</taxon>
        <taxon>Flavobacteriales</taxon>
        <taxon>Flavobacteriaceae</taxon>
        <taxon>Flavobacterium</taxon>
    </lineage>
</organism>
<keyword evidence="4" id="KW-1185">Reference proteome</keyword>
<comment type="caution">
    <text evidence="3">The sequence shown here is derived from an EMBL/GenBank/DDBJ whole genome shotgun (WGS) entry which is preliminary data.</text>
</comment>
<dbReference type="Gene3D" id="1.50.10.100">
    <property type="entry name" value="Chondroitin AC/alginate lyase"/>
    <property type="match status" value="1"/>
</dbReference>
<dbReference type="Pfam" id="PF16889">
    <property type="entry name" value="Hepar_II_III_N"/>
    <property type="match status" value="1"/>
</dbReference>
<protein>
    <submittedName>
        <fullName evidence="3">Heparinase II/III family protein</fullName>
    </submittedName>
</protein>
<dbReference type="RefSeq" id="WP_371569633.1">
    <property type="nucleotide sequence ID" value="NZ_JASMRN010000005.1"/>
</dbReference>
<accession>A0ABV4KC85</accession>
<feature type="chain" id="PRO_5046790119" evidence="1">
    <location>
        <begin position="22"/>
        <end position="751"/>
    </location>
</feature>